<dbReference type="PRINTS" id="PR00081">
    <property type="entry name" value="GDHRDH"/>
</dbReference>
<evidence type="ECO:0000256" key="7">
    <source>
        <dbReference type="ARBA" id="ARBA00048508"/>
    </source>
</evidence>
<evidence type="ECO:0000313" key="8">
    <source>
        <dbReference type="EMBL" id="OIT20431.1"/>
    </source>
</evidence>
<dbReference type="STRING" id="49451.A0A1J6KET7"/>
<reference evidence="8" key="1">
    <citation type="submission" date="2016-11" db="EMBL/GenBank/DDBJ databases">
        <title>The genome of Nicotiana attenuata.</title>
        <authorList>
            <person name="Xu S."/>
            <person name="Brockmoeller T."/>
            <person name="Gaquerel E."/>
            <person name="Navarro A."/>
            <person name="Kuhl H."/>
            <person name="Gase K."/>
            <person name="Ling Z."/>
            <person name="Zhou W."/>
            <person name="Kreitzer C."/>
            <person name="Stanke M."/>
            <person name="Tang H."/>
            <person name="Lyons E."/>
            <person name="Pandey P."/>
            <person name="Pandey S.P."/>
            <person name="Timmermann B."/>
            <person name="Baldwin I.T."/>
        </authorList>
    </citation>
    <scope>NUCLEOTIDE SEQUENCE [LARGE SCALE GENOMIC DNA]</scope>
    <source>
        <strain evidence="8">UT</strain>
    </source>
</reference>
<evidence type="ECO:0000256" key="1">
    <source>
        <dbReference type="ARBA" id="ARBA00005194"/>
    </source>
</evidence>
<evidence type="ECO:0000256" key="3">
    <source>
        <dbReference type="ARBA" id="ARBA00012948"/>
    </source>
</evidence>
<comment type="similarity">
    <text evidence="2">Belongs to the short-chain dehydrogenases/reductases (SDR) family.</text>
</comment>
<evidence type="ECO:0000256" key="6">
    <source>
        <dbReference type="ARBA" id="ARBA00023160"/>
    </source>
</evidence>
<comment type="catalytic activity">
    <reaction evidence="7">
        <text>a (3R)-hydroxyacyl-[ACP] + NADP(+) = a 3-oxoacyl-[ACP] + NADPH + H(+)</text>
        <dbReference type="Rhea" id="RHEA:17397"/>
        <dbReference type="Rhea" id="RHEA-COMP:9916"/>
        <dbReference type="Rhea" id="RHEA-COMP:9945"/>
        <dbReference type="ChEBI" id="CHEBI:15378"/>
        <dbReference type="ChEBI" id="CHEBI:57783"/>
        <dbReference type="ChEBI" id="CHEBI:58349"/>
        <dbReference type="ChEBI" id="CHEBI:78776"/>
        <dbReference type="ChEBI" id="CHEBI:78827"/>
        <dbReference type="EC" id="1.1.1.100"/>
    </reaction>
</comment>
<comment type="caution">
    <text evidence="8">The sequence shown here is derived from an EMBL/GenBank/DDBJ whole genome shotgun (WGS) entry which is preliminary data.</text>
</comment>
<dbReference type="GO" id="GO:0004316">
    <property type="term" value="F:3-oxoacyl-[acyl-carrier-protein] reductase (NADPH) activity"/>
    <property type="evidence" value="ECO:0007669"/>
    <property type="project" value="UniProtKB-EC"/>
</dbReference>
<dbReference type="SMR" id="A0A1J6KET7"/>
<dbReference type="EMBL" id="MJEQ01005304">
    <property type="protein sequence ID" value="OIT20431.1"/>
    <property type="molecule type" value="Genomic_DNA"/>
</dbReference>
<evidence type="ECO:0000256" key="5">
    <source>
        <dbReference type="ARBA" id="ARBA00022832"/>
    </source>
</evidence>
<dbReference type="InterPro" id="IPR002347">
    <property type="entry name" value="SDR_fam"/>
</dbReference>
<evidence type="ECO:0000256" key="2">
    <source>
        <dbReference type="ARBA" id="ARBA00006484"/>
    </source>
</evidence>
<dbReference type="GO" id="GO:0006633">
    <property type="term" value="P:fatty acid biosynthetic process"/>
    <property type="evidence" value="ECO:0007669"/>
    <property type="project" value="UniProtKB-KW"/>
</dbReference>
<keyword evidence="6" id="KW-0443">Lipid metabolism</keyword>
<name>A0A1J6KET7_NICAT</name>
<sequence length="238" mass="26893">MSHWRPSWRRVRELELLKLAQPTSTHSSVNSFHQELIRGAGNTESSSILDLLKVLSLLSRKLPEESTRQLLWLWERLVVRKGSGSLLLAQLRWLVLVNYAISSKDAEEVSKEAAAKIMKKKKKNFMLTHGLYFVGKNHQHISCGWFSWQDTAKTGVIVLTKSVAKEYASWNITVNDVAPRFIASDMSAKLSEDTKEEISQRRCGQPEEVAGLVEILALNLAASYIPGQVFNIDGRMVM</sequence>
<dbReference type="Proteomes" id="UP000187609">
    <property type="component" value="Unassembled WGS sequence"/>
</dbReference>
<proteinExistence type="inferred from homology"/>
<dbReference type="Gramene" id="OIT20431">
    <property type="protein sequence ID" value="OIT20431"/>
    <property type="gene ID" value="A4A49_40185"/>
</dbReference>
<dbReference type="Gene3D" id="3.40.50.720">
    <property type="entry name" value="NAD(P)-binding Rossmann-like Domain"/>
    <property type="match status" value="1"/>
</dbReference>
<dbReference type="InterPro" id="IPR050259">
    <property type="entry name" value="SDR"/>
</dbReference>
<keyword evidence="6" id="KW-0275">Fatty acid biosynthesis</keyword>
<keyword evidence="5" id="KW-0276">Fatty acid metabolism</keyword>
<dbReference type="PANTHER" id="PTHR42879">
    <property type="entry name" value="3-OXOACYL-(ACYL-CARRIER-PROTEIN) REDUCTASE"/>
    <property type="match status" value="1"/>
</dbReference>
<protein>
    <recommendedName>
        <fullName evidence="3">3-oxoacyl-[acyl-carrier-protein] reductase</fullName>
        <ecNumber evidence="3">1.1.1.100</ecNumber>
    </recommendedName>
</protein>
<dbReference type="Pfam" id="PF13561">
    <property type="entry name" value="adh_short_C2"/>
    <property type="match status" value="1"/>
</dbReference>
<dbReference type="AlphaFoldDB" id="A0A1J6KET7"/>
<gene>
    <name evidence="8" type="primary">BKR2</name>
    <name evidence="8" type="ORF">A4A49_40185</name>
</gene>
<comment type="pathway">
    <text evidence="1">Lipid metabolism; fatty acid biosynthesis.</text>
</comment>
<dbReference type="EC" id="1.1.1.100" evidence="3"/>
<keyword evidence="9" id="KW-1185">Reference proteome</keyword>
<keyword evidence="4" id="KW-0444">Lipid biosynthesis</keyword>
<dbReference type="InterPro" id="IPR036291">
    <property type="entry name" value="NAD(P)-bd_dom_sf"/>
</dbReference>
<organism evidence="8 9">
    <name type="scientific">Nicotiana attenuata</name>
    <name type="common">Coyote tobacco</name>
    <dbReference type="NCBI Taxonomy" id="49451"/>
    <lineage>
        <taxon>Eukaryota</taxon>
        <taxon>Viridiplantae</taxon>
        <taxon>Streptophyta</taxon>
        <taxon>Embryophyta</taxon>
        <taxon>Tracheophyta</taxon>
        <taxon>Spermatophyta</taxon>
        <taxon>Magnoliopsida</taxon>
        <taxon>eudicotyledons</taxon>
        <taxon>Gunneridae</taxon>
        <taxon>Pentapetalae</taxon>
        <taxon>asterids</taxon>
        <taxon>lamiids</taxon>
        <taxon>Solanales</taxon>
        <taxon>Solanaceae</taxon>
        <taxon>Nicotianoideae</taxon>
        <taxon>Nicotianeae</taxon>
        <taxon>Nicotiana</taxon>
    </lineage>
</organism>
<dbReference type="SUPFAM" id="SSF51735">
    <property type="entry name" value="NAD(P)-binding Rossmann-fold domains"/>
    <property type="match status" value="1"/>
</dbReference>
<evidence type="ECO:0000313" key="9">
    <source>
        <dbReference type="Proteomes" id="UP000187609"/>
    </source>
</evidence>
<dbReference type="PANTHER" id="PTHR42879:SF2">
    <property type="entry name" value="3-OXOACYL-[ACYL-CARRIER-PROTEIN] REDUCTASE FABG"/>
    <property type="match status" value="1"/>
</dbReference>
<evidence type="ECO:0000256" key="4">
    <source>
        <dbReference type="ARBA" id="ARBA00022516"/>
    </source>
</evidence>
<accession>A0A1J6KET7</accession>